<keyword evidence="4" id="KW-0732">Signal</keyword>
<feature type="binding site" evidence="5">
    <location>
        <position position="126"/>
    </location>
    <ligand>
        <name>molybdate</name>
        <dbReference type="ChEBI" id="CHEBI:36264"/>
    </ligand>
</feature>
<organism evidence="6 7">
    <name type="scientific">Leptolyngbya cf. ectocarpi LEGE 11479</name>
    <dbReference type="NCBI Taxonomy" id="1828722"/>
    <lineage>
        <taxon>Bacteria</taxon>
        <taxon>Bacillati</taxon>
        <taxon>Cyanobacteriota</taxon>
        <taxon>Cyanophyceae</taxon>
        <taxon>Leptolyngbyales</taxon>
        <taxon>Leptolyngbyaceae</taxon>
        <taxon>Leptolyngbya group</taxon>
        <taxon>Leptolyngbya</taxon>
    </lineage>
</organism>
<evidence type="ECO:0000256" key="2">
    <source>
        <dbReference type="ARBA" id="ARBA00022505"/>
    </source>
</evidence>
<gene>
    <name evidence="6" type="primary">modA</name>
    <name evidence="6" type="ORF">IQ260_15995</name>
</gene>
<dbReference type="Proteomes" id="UP000615026">
    <property type="component" value="Unassembled WGS sequence"/>
</dbReference>
<sequence>MGHATHDAAVRLTVSAAASMQDVLEQLRTAYQAIMPAVEIIYNFGSSGSLAQQIVQGAPVDLFLSASPQWVDRLGKTGLLLSNSRQVLIQNSMVLIVPKGDNNITSFQDLSIANKIAMGEPESVPAGHYAKETLKFLNLFDSLQAKLVFGKNVRHVLAYVETGNVDAGLVYATDARISRHVQMITTAPANSHTDIIYLIAVVKASQQVNAAQAFVDFLVSAPALAIFQDYGFLNVER</sequence>
<dbReference type="InterPro" id="IPR050682">
    <property type="entry name" value="ModA/WtpA"/>
</dbReference>
<dbReference type="SUPFAM" id="SSF53850">
    <property type="entry name" value="Periplasmic binding protein-like II"/>
    <property type="match status" value="1"/>
</dbReference>
<accession>A0A929FAF6</accession>
<dbReference type="Pfam" id="PF13531">
    <property type="entry name" value="SBP_bac_11"/>
    <property type="match status" value="1"/>
</dbReference>
<dbReference type="InterPro" id="IPR041879">
    <property type="entry name" value="YvgL-like_PBP2"/>
</dbReference>
<dbReference type="PANTHER" id="PTHR30632:SF0">
    <property type="entry name" value="SULFATE-BINDING PROTEIN"/>
    <property type="match status" value="1"/>
</dbReference>
<dbReference type="GO" id="GO:0015689">
    <property type="term" value="P:molybdate ion transport"/>
    <property type="evidence" value="ECO:0007669"/>
    <property type="project" value="InterPro"/>
</dbReference>
<dbReference type="EMBL" id="JADEXP010000144">
    <property type="protein sequence ID" value="MBE9068154.1"/>
    <property type="molecule type" value="Genomic_DNA"/>
</dbReference>
<dbReference type="CDD" id="cd13537">
    <property type="entry name" value="PBP2_YvgL_like"/>
    <property type="match status" value="1"/>
</dbReference>
<dbReference type="GO" id="GO:1901359">
    <property type="term" value="F:tungstate binding"/>
    <property type="evidence" value="ECO:0007669"/>
    <property type="project" value="UniProtKB-ARBA"/>
</dbReference>
<evidence type="ECO:0000256" key="4">
    <source>
        <dbReference type="ARBA" id="ARBA00022729"/>
    </source>
</evidence>
<evidence type="ECO:0000256" key="1">
    <source>
        <dbReference type="ARBA" id="ARBA00009175"/>
    </source>
</evidence>
<evidence type="ECO:0000256" key="5">
    <source>
        <dbReference type="PIRSR" id="PIRSR004846-1"/>
    </source>
</evidence>
<dbReference type="NCBIfam" id="TIGR01256">
    <property type="entry name" value="modA"/>
    <property type="match status" value="1"/>
</dbReference>
<dbReference type="GO" id="GO:0046872">
    <property type="term" value="F:metal ion binding"/>
    <property type="evidence" value="ECO:0007669"/>
    <property type="project" value="UniProtKB-KW"/>
</dbReference>
<evidence type="ECO:0000313" key="7">
    <source>
        <dbReference type="Proteomes" id="UP000615026"/>
    </source>
</evidence>
<dbReference type="FunFam" id="3.40.190.10:FF:000035">
    <property type="entry name" value="Molybdate ABC transporter substrate-binding protein"/>
    <property type="match status" value="1"/>
</dbReference>
<comment type="similarity">
    <text evidence="1">Belongs to the bacterial solute-binding protein ModA family.</text>
</comment>
<dbReference type="InterPro" id="IPR005950">
    <property type="entry name" value="ModA"/>
</dbReference>
<comment type="caution">
    <text evidence="6">The sequence shown here is derived from an EMBL/GenBank/DDBJ whole genome shotgun (WGS) entry which is preliminary data.</text>
</comment>
<feature type="binding site" evidence="5">
    <location>
        <position position="153"/>
    </location>
    <ligand>
        <name>molybdate</name>
        <dbReference type="ChEBI" id="CHEBI:36264"/>
    </ligand>
</feature>
<protein>
    <submittedName>
        <fullName evidence="6">Molybdate ABC transporter substrate-binding protein</fullName>
    </submittedName>
</protein>
<name>A0A929FAF6_LEPEC</name>
<dbReference type="AlphaFoldDB" id="A0A929FAF6"/>
<dbReference type="RefSeq" id="WP_193994103.1">
    <property type="nucleotide sequence ID" value="NZ_JADEXP010000144.1"/>
</dbReference>
<dbReference type="GO" id="GO:0030973">
    <property type="term" value="F:molybdate ion binding"/>
    <property type="evidence" value="ECO:0007669"/>
    <property type="project" value="UniProtKB-ARBA"/>
</dbReference>
<keyword evidence="3 5" id="KW-0479">Metal-binding</keyword>
<feature type="binding site" evidence="5">
    <location>
        <position position="47"/>
    </location>
    <ligand>
        <name>molybdate</name>
        <dbReference type="ChEBI" id="CHEBI:36264"/>
    </ligand>
</feature>
<reference evidence="6" key="1">
    <citation type="submission" date="2020-10" db="EMBL/GenBank/DDBJ databases">
        <authorList>
            <person name="Castelo-Branco R."/>
            <person name="Eusebio N."/>
            <person name="Adriana R."/>
            <person name="Vieira A."/>
            <person name="Brugerolle De Fraissinette N."/>
            <person name="Rezende De Castro R."/>
            <person name="Schneider M.P."/>
            <person name="Vasconcelos V."/>
            <person name="Leao P.N."/>
        </authorList>
    </citation>
    <scope>NUCLEOTIDE SEQUENCE</scope>
    <source>
        <strain evidence="6">LEGE 11479</strain>
    </source>
</reference>
<keyword evidence="2 5" id="KW-0500">Molybdenum</keyword>
<dbReference type="PIRSF" id="PIRSF004846">
    <property type="entry name" value="ModA"/>
    <property type="match status" value="1"/>
</dbReference>
<dbReference type="PANTHER" id="PTHR30632">
    <property type="entry name" value="MOLYBDATE-BINDING PERIPLASMIC PROTEIN"/>
    <property type="match status" value="1"/>
</dbReference>
<evidence type="ECO:0000313" key="6">
    <source>
        <dbReference type="EMBL" id="MBE9068154.1"/>
    </source>
</evidence>
<evidence type="ECO:0000256" key="3">
    <source>
        <dbReference type="ARBA" id="ARBA00022723"/>
    </source>
</evidence>
<feature type="binding site" evidence="5">
    <location>
        <position position="19"/>
    </location>
    <ligand>
        <name>molybdate</name>
        <dbReference type="ChEBI" id="CHEBI:36264"/>
    </ligand>
</feature>
<proteinExistence type="inferred from homology"/>
<feature type="binding site" evidence="5">
    <location>
        <position position="171"/>
    </location>
    <ligand>
        <name>molybdate</name>
        <dbReference type="ChEBI" id="CHEBI:36264"/>
    </ligand>
</feature>
<dbReference type="Gene3D" id="3.40.190.10">
    <property type="entry name" value="Periplasmic binding protein-like II"/>
    <property type="match status" value="2"/>
</dbReference>
<keyword evidence="7" id="KW-1185">Reference proteome</keyword>